<protein>
    <submittedName>
        <fullName evidence="3">Uncharacterized protein</fullName>
    </submittedName>
</protein>
<accession>A0ABR2HLX8</accession>
<keyword evidence="4" id="KW-1185">Reference proteome</keyword>
<dbReference type="Proteomes" id="UP001390339">
    <property type="component" value="Unassembled WGS sequence"/>
</dbReference>
<proteinExistence type="predicted"/>
<feature type="region of interest" description="Disordered" evidence="1">
    <location>
        <begin position="1"/>
        <end position="22"/>
    </location>
</feature>
<evidence type="ECO:0000256" key="2">
    <source>
        <dbReference type="SAM" id="Phobius"/>
    </source>
</evidence>
<comment type="caution">
    <text evidence="3">The sequence shown here is derived from an EMBL/GenBank/DDBJ whole genome shotgun (WGS) entry which is preliminary data.</text>
</comment>
<name>A0ABR2HLX8_9PEZI</name>
<sequence length="607" mass="66671">MATTISGSAVPAPKGPASTSYTAVPVDDGQNEPRIEHDGVPAKQGRRGCWEAFQDWTWSLEVISLVFAFAFTAAICIILGLWDNRLLRDWPLSIQPNSLVSIFSTLAKTALMLPIGSVISQMKWMWFEEPRTLTDLQTFDKASRGPWGALRLIWDTKGKAWITKAACVITVAALAFEPTAQQVLSFESRETPSTNATASLSIATNWTSASLQLGDENYYKQVAVQGLLLSAFSPKAENNSVPKFKCTAPTCHWDRVETLGACSSCAPGRRPTSSLERNDTRSFIARSPLHFDVGPKLPNSARFPNITMDPFLFRFGMEGTTIMNMPDYSFLNFAAVNWTGANNTARDSRSWVWEKDASVDYYMCRIHPCVQTFENVTVRNGVYEQGTRKRKWLIQDNATAPAEDVILYRTEEKEGEPQSSSPTGWSVSFGTAQRLNSVLGNMVSGVMPRTPRSLDFGRQGGIEFGVTEYMIERGPGPVMANFAEILSAQMRDEDNVAVQNLAGVALQPQTFIVVNWAWMACPLALLVLTAATLAFAVVRNANRPLAYKDSAVALLSLGIGHADSADGYVRGNPLGQRHTAYQAEVVAAGLTAKVHRDANGEYMFVKC</sequence>
<keyword evidence="2" id="KW-0812">Transmembrane</keyword>
<dbReference type="Pfam" id="PF11374">
    <property type="entry name" value="DUF3176"/>
    <property type="match status" value="1"/>
</dbReference>
<gene>
    <name evidence="3" type="ORF">PGQ11_015224</name>
</gene>
<feature type="transmembrane region" description="Helical" evidence="2">
    <location>
        <begin position="516"/>
        <end position="538"/>
    </location>
</feature>
<dbReference type="EMBL" id="JAPCWZ010000010">
    <property type="protein sequence ID" value="KAK8848744.1"/>
    <property type="molecule type" value="Genomic_DNA"/>
</dbReference>
<keyword evidence="2" id="KW-0472">Membrane</keyword>
<evidence type="ECO:0000313" key="3">
    <source>
        <dbReference type="EMBL" id="KAK8848744.1"/>
    </source>
</evidence>
<keyword evidence="2" id="KW-1133">Transmembrane helix</keyword>
<feature type="transmembrane region" description="Helical" evidence="2">
    <location>
        <begin position="62"/>
        <end position="82"/>
    </location>
</feature>
<dbReference type="PANTHER" id="PTHR35394">
    <property type="entry name" value="DUF3176 DOMAIN-CONTAINING PROTEIN"/>
    <property type="match status" value="1"/>
</dbReference>
<dbReference type="PANTHER" id="PTHR35394:SF5">
    <property type="entry name" value="DUF3176 DOMAIN-CONTAINING PROTEIN"/>
    <property type="match status" value="1"/>
</dbReference>
<dbReference type="InterPro" id="IPR021514">
    <property type="entry name" value="DUF3176"/>
</dbReference>
<evidence type="ECO:0000256" key="1">
    <source>
        <dbReference type="SAM" id="MobiDB-lite"/>
    </source>
</evidence>
<evidence type="ECO:0000313" key="4">
    <source>
        <dbReference type="Proteomes" id="UP001390339"/>
    </source>
</evidence>
<organism evidence="3 4">
    <name type="scientific">Apiospora arundinis</name>
    <dbReference type="NCBI Taxonomy" id="335852"/>
    <lineage>
        <taxon>Eukaryota</taxon>
        <taxon>Fungi</taxon>
        <taxon>Dikarya</taxon>
        <taxon>Ascomycota</taxon>
        <taxon>Pezizomycotina</taxon>
        <taxon>Sordariomycetes</taxon>
        <taxon>Xylariomycetidae</taxon>
        <taxon>Amphisphaeriales</taxon>
        <taxon>Apiosporaceae</taxon>
        <taxon>Apiospora</taxon>
    </lineage>
</organism>
<reference evidence="3 4" key="1">
    <citation type="journal article" date="2024" name="IMA Fungus">
        <title>Apiospora arundinis, a panoply of carbohydrate-active enzymes and secondary metabolites.</title>
        <authorList>
            <person name="Sorensen T."/>
            <person name="Petersen C."/>
            <person name="Muurmann A.T."/>
            <person name="Christiansen J.V."/>
            <person name="Brundto M.L."/>
            <person name="Overgaard C.K."/>
            <person name="Boysen A.T."/>
            <person name="Wollenberg R.D."/>
            <person name="Larsen T.O."/>
            <person name="Sorensen J.L."/>
            <person name="Nielsen K.L."/>
            <person name="Sondergaard T.E."/>
        </authorList>
    </citation>
    <scope>NUCLEOTIDE SEQUENCE [LARGE SCALE GENOMIC DNA]</scope>
    <source>
        <strain evidence="3 4">AAU 773</strain>
    </source>
</reference>